<dbReference type="RefSeq" id="WP_344663144.1">
    <property type="nucleotide sequence ID" value="NZ_BAAAQM010000098.1"/>
</dbReference>
<dbReference type="SFLD" id="SFLDG01129">
    <property type="entry name" value="C1.5:_HAD__Beta-PGM__Phosphata"/>
    <property type="match status" value="1"/>
</dbReference>
<dbReference type="EMBL" id="BAAAQM010000098">
    <property type="protein sequence ID" value="GAA2007558.1"/>
    <property type="molecule type" value="Genomic_DNA"/>
</dbReference>
<dbReference type="SUPFAM" id="SSF56784">
    <property type="entry name" value="HAD-like"/>
    <property type="match status" value="1"/>
</dbReference>
<dbReference type="SFLD" id="SFLDS00003">
    <property type="entry name" value="Haloacid_Dehalogenase"/>
    <property type="match status" value="1"/>
</dbReference>
<dbReference type="InterPro" id="IPR023198">
    <property type="entry name" value="PGP-like_dom2"/>
</dbReference>
<dbReference type="InterPro" id="IPR023214">
    <property type="entry name" value="HAD_sf"/>
</dbReference>
<name>A0ABN2TF90_9ACTN</name>
<proteinExistence type="predicted"/>
<accession>A0ABN2TF90</accession>
<evidence type="ECO:0000313" key="1">
    <source>
        <dbReference type="EMBL" id="GAA2007558.1"/>
    </source>
</evidence>
<dbReference type="InterPro" id="IPR036412">
    <property type="entry name" value="HAD-like_sf"/>
</dbReference>
<dbReference type="PANTHER" id="PTHR43434:SF1">
    <property type="entry name" value="PHOSPHOGLYCOLATE PHOSPHATASE"/>
    <property type="match status" value="1"/>
</dbReference>
<evidence type="ECO:0000313" key="2">
    <source>
        <dbReference type="Proteomes" id="UP001499854"/>
    </source>
</evidence>
<dbReference type="Proteomes" id="UP001499854">
    <property type="component" value="Unassembled WGS sequence"/>
</dbReference>
<comment type="caution">
    <text evidence="1">The sequence shown here is derived from an EMBL/GenBank/DDBJ whole genome shotgun (WGS) entry which is preliminary data.</text>
</comment>
<dbReference type="InterPro" id="IPR050155">
    <property type="entry name" value="HAD-like_hydrolase_sf"/>
</dbReference>
<gene>
    <name evidence="1" type="ORF">GCM10009838_87350</name>
</gene>
<dbReference type="Gene3D" id="1.10.150.240">
    <property type="entry name" value="Putative phosphatase, domain 2"/>
    <property type="match status" value="1"/>
</dbReference>
<protein>
    <submittedName>
        <fullName evidence="1">Haloacid dehalogenase-like hydrolase</fullName>
    </submittedName>
</protein>
<dbReference type="Gene3D" id="3.40.50.1000">
    <property type="entry name" value="HAD superfamily/HAD-like"/>
    <property type="match status" value="1"/>
</dbReference>
<organism evidence="1 2">
    <name type="scientific">Catenulispora subtropica</name>
    <dbReference type="NCBI Taxonomy" id="450798"/>
    <lineage>
        <taxon>Bacteria</taxon>
        <taxon>Bacillati</taxon>
        <taxon>Actinomycetota</taxon>
        <taxon>Actinomycetes</taxon>
        <taxon>Catenulisporales</taxon>
        <taxon>Catenulisporaceae</taxon>
        <taxon>Catenulispora</taxon>
    </lineage>
</organism>
<dbReference type="Pfam" id="PF13242">
    <property type="entry name" value="Hydrolase_like"/>
    <property type="match status" value="1"/>
</dbReference>
<keyword evidence="2" id="KW-1185">Reference proteome</keyword>
<dbReference type="PANTHER" id="PTHR43434">
    <property type="entry name" value="PHOSPHOGLYCOLATE PHOSPHATASE"/>
    <property type="match status" value="1"/>
</dbReference>
<reference evidence="1 2" key="1">
    <citation type="journal article" date="2019" name="Int. J. Syst. Evol. Microbiol.">
        <title>The Global Catalogue of Microorganisms (GCM) 10K type strain sequencing project: providing services to taxonomists for standard genome sequencing and annotation.</title>
        <authorList>
            <consortium name="The Broad Institute Genomics Platform"/>
            <consortium name="The Broad Institute Genome Sequencing Center for Infectious Disease"/>
            <person name="Wu L."/>
            <person name="Ma J."/>
        </authorList>
    </citation>
    <scope>NUCLEOTIDE SEQUENCE [LARGE SCALE GENOMIC DNA]</scope>
    <source>
        <strain evidence="1 2">JCM 16013</strain>
    </source>
</reference>
<sequence>MGDGLLVLWDIDQTLIVTSGVATEAYAEAVHATIGQDWRGDMSYNGLTERAMAARILRQHDVEPDPEVLARLLANVERALLDRTEATRTRGRALDGAHAALAAIAGGGLAGPAGNGTRQSVLTGNVRSVAEMKLRAFDLHTWVDFGIGAYGDDEFERNALIPHAWRRAEARYGQRYSPARTVILGDTARDVEAALAHDAAIVAVASGTTPAESLREAGAQVVLDDLADTTAVLVAIQDAVKIATRG</sequence>